<dbReference type="PANTHER" id="PTHR11351">
    <property type="entry name" value="ACYL-COA DESATURASE"/>
    <property type="match status" value="1"/>
</dbReference>
<organism evidence="15 16">
    <name type="scientific">Ceutorhynchus assimilis</name>
    <name type="common">cabbage seed weevil</name>
    <dbReference type="NCBI Taxonomy" id="467358"/>
    <lineage>
        <taxon>Eukaryota</taxon>
        <taxon>Metazoa</taxon>
        <taxon>Ecdysozoa</taxon>
        <taxon>Arthropoda</taxon>
        <taxon>Hexapoda</taxon>
        <taxon>Insecta</taxon>
        <taxon>Pterygota</taxon>
        <taxon>Neoptera</taxon>
        <taxon>Endopterygota</taxon>
        <taxon>Coleoptera</taxon>
        <taxon>Polyphaga</taxon>
        <taxon>Cucujiformia</taxon>
        <taxon>Curculionidae</taxon>
        <taxon>Ceutorhynchinae</taxon>
        <taxon>Ceutorhynchus</taxon>
    </lineage>
</organism>
<evidence type="ECO:0000256" key="6">
    <source>
        <dbReference type="ARBA" id="ARBA00022989"/>
    </source>
</evidence>
<protein>
    <recommendedName>
        <fullName evidence="14">Fatty acid desaturase domain-containing protein</fullName>
    </recommendedName>
</protein>
<keyword evidence="11 12" id="KW-0275">Fatty acid biosynthesis</keyword>
<evidence type="ECO:0000256" key="12">
    <source>
        <dbReference type="RuleBase" id="RU000581"/>
    </source>
</evidence>
<dbReference type="EMBL" id="OU892278">
    <property type="protein sequence ID" value="CAG9765375.1"/>
    <property type="molecule type" value="Genomic_DNA"/>
</dbReference>
<dbReference type="GO" id="GO:0005506">
    <property type="term" value="F:iron ion binding"/>
    <property type="evidence" value="ECO:0007669"/>
    <property type="project" value="TreeGrafter"/>
</dbReference>
<evidence type="ECO:0000256" key="5">
    <source>
        <dbReference type="ARBA" id="ARBA00022832"/>
    </source>
</evidence>
<evidence type="ECO:0000256" key="2">
    <source>
        <dbReference type="ARBA" id="ARBA00009295"/>
    </source>
</evidence>
<proteinExistence type="inferred from homology"/>
<keyword evidence="8" id="KW-0408">Iron</keyword>
<comment type="domain">
    <text evidence="12">The histidine box domains are involved in binding the catalytic metal ions.</text>
</comment>
<dbReference type="Pfam" id="PF00487">
    <property type="entry name" value="FA_desaturase"/>
    <property type="match status" value="1"/>
</dbReference>
<evidence type="ECO:0000256" key="4">
    <source>
        <dbReference type="ARBA" id="ARBA00022692"/>
    </source>
</evidence>
<dbReference type="CDD" id="cd03505">
    <property type="entry name" value="Delta9-FADS-like"/>
    <property type="match status" value="1"/>
</dbReference>
<evidence type="ECO:0000259" key="14">
    <source>
        <dbReference type="Pfam" id="PF00487"/>
    </source>
</evidence>
<sequence length="379" mass="43874">MQEDNSQVGMAPNLLFSNMSYEMLQGPKKNVEKDITDPQCTNKNKSEAKLQIVWKNVLIFIILHSISVYSIFMLLTFQFKFSTVIFTYLNLMFAGFGITAGAHRLWAHRSYTANLPLRIFLMIAQSAALQNDIHEWVRDHRVHHKFTDTNADPHNASRGFFFSHIGWLMTKKHPDVLNKGKNIDMSDVLADPVVKFQMRFYVPLVIVCNFIVPTFIPWYFLGEDGYNSFILCIGRYVISLNGTWLVNSAAHIWGMKPYDKNIKPTENKFVAIVAFGEGWHNYHHIFPWDYKAAELGNYRLNFTTCFLDFMARIGWATDLKTASEEIINKRIQRTGDSHKRVNGIEDHHHDEGEAIWGWGDKDMNKDEVLAVTRMTRQKA</sequence>
<evidence type="ECO:0000256" key="11">
    <source>
        <dbReference type="ARBA" id="ARBA00023160"/>
    </source>
</evidence>
<dbReference type="InterPro" id="IPR005804">
    <property type="entry name" value="FA_desaturase_dom"/>
</dbReference>
<dbReference type="PRINTS" id="PR00075">
    <property type="entry name" value="FACDDSATRASE"/>
</dbReference>
<feature type="domain" description="Fatty acid desaturase" evidence="14">
    <location>
        <begin position="87"/>
        <end position="287"/>
    </location>
</feature>
<dbReference type="Proteomes" id="UP001152799">
    <property type="component" value="Chromosome 2"/>
</dbReference>
<dbReference type="AlphaFoldDB" id="A0A9N9QMJ6"/>
<comment type="cofactor">
    <cofactor evidence="12">
        <name>Fe(2+)</name>
        <dbReference type="ChEBI" id="CHEBI:29033"/>
    </cofactor>
</comment>
<gene>
    <name evidence="15" type="ORF">CEUTPL_LOCUS5982</name>
</gene>
<keyword evidence="3 12" id="KW-0444">Lipid biosynthesis</keyword>
<evidence type="ECO:0000256" key="8">
    <source>
        <dbReference type="ARBA" id="ARBA00023004"/>
    </source>
</evidence>
<dbReference type="PANTHER" id="PTHR11351:SF98">
    <property type="entry name" value="RE43130P"/>
    <property type="match status" value="1"/>
</dbReference>
<feature type="transmembrane region" description="Helical" evidence="13">
    <location>
        <begin position="200"/>
        <end position="220"/>
    </location>
</feature>
<comment type="subcellular location">
    <subcellularLocation>
        <location evidence="1">Membrane</location>
        <topology evidence="1">Multi-pass membrane protein</topology>
    </subcellularLocation>
</comment>
<dbReference type="InterPro" id="IPR015876">
    <property type="entry name" value="Acyl-CoA_DS"/>
</dbReference>
<feature type="transmembrane region" description="Helical" evidence="13">
    <location>
        <begin position="226"/>
        <end position="246"/>
    </location>
</feature>
<dbReference type="GO" id="GO:0006636">
    <property type="term" value="P:unsaturated fatty acid biosynthetic process"/>
    <property type="evidence" value="ECO:0007669"/>
    <property type="project" value="TreeGrafter"/>
</dbReference>
<feature type="transmembrane region" description="Helical" evidence="13">
    <location>
        <begin position="85"/>
        <end position="106"/>
    </location>
</feature>
<dbReference type="GO" id="GO:0004768">
    <property type="term" value="F:stearoyl-CoA 9-desaturase activity"/>
    <property type="evidence" value="ECO:0007669"/>
    <property type="project" value="TreeGrafter"/>
</dbReference>
<evidence type="ECO:0000256" key="10">
    <source>
        <dbReference type="ARBA" id="ARBA00023136"/>
    </source>
</evidence>
<keyword evidence="9" id="KW-0443">Lipid metabolism</keyword>
<dbReference type="OrthoDB" id="10260134at2759"/>
<keyword evidence="10 13" id="KW-0472">Membrane</keyword>
<keyword evidence="4 12" id="KW-0812">Transmembrane</keyword>
<keyword evidence="16" id="KW-1185">Reference proteome</keyword>
<name>A0A9N9QMJ6_9CUCU</name>
<keyword evidence="5" id="KW-0276">Fatty acid metabolism</keyword>
<evidence type="ECO:0000256" key="7">
    <source>
        <dbReference type="ARBA" id="ARBA00023002"/>
    </source>
</evidence>
<reference evidence="15" key="1">
    <citation type="submission" date="2022-01" db="EMBL/GenBank/DDBJ databases">
        <authorList>
            <person name="King R."/>
        </authorList>
    </citation>
    <scope>NUCLEOTIDE SEQUENCE</scope>
</reference>
<evidence type="ECO:0000256" key="9">
    <source>
        <dbReference type="ARBA" id="ARBA00023098"/>
    </source>
</evidence>
<evidence type="ECO:0000313" key="15">
    <source>
        <dbReference type="EMBL" id="CAG9765375.1"/>
    </source>
</evidence>
<comment type="similarity">
    <text evidence="2 12">Belongs to the fatty acid desaturase type 1 family.</text>
</comment>
<evidence type="ECO:0000256" key="1">
    <source>
        <dbReference type="ARBA" id="ARBA00004141"/>
    </source>
</evidence>
<feature type="transmembrane region" description="Helical" evidence="13">
    <location>
        <begin position="57"/>
        <end position="79"/>
    </location>
</feature>
<accession>A0A9N9QMJ6</accession>
<evidence type="ECO:0000256" key="3">
    <source>
        <dbReference type="ARBA" id="ARBA00022516"/>
    </source>
</evidence>
<keyword evidence="6 13" id="KW-1133">Transmembrane helix</keyword>
<dbReference type="GO" id="GO:0005789">
    <property type="term" value="C:endoplasmic reticulum membrane"/>
    <property type="evidence" value="ECO:0007669"/>
    <property type="project" value="TreeGrafter"/>
</dbReference>
<keyword evidence="7 12" id="KW-0560">Oxidoreductase</keyword>
<evidence type="ECO:0000313" key="16">
    <source>
        <dbReference type="Proteomes" id="UP001152799"/>
    </source>
</evidence>
<evidence type="ECO:0000256" key="13">
    <source>
        <dbReference type="SAM" id="Phobius"/>
    </source>
</evidence>